<proteinExistence type="predicted"/>
<dbReference type="PROSITE" id="PS51257">
    <property type="entry name" value="PROKAR_LIPOPROTEIN"/>
    <property type="match status" value="1"/>
</dbReference>
<dbReference type="Proteomes" id="UP000736328">
    <property type="component" value="Unassembled WGS sequence"/>
</dbReference>
<organism evidence="2 3">
    <name type="scientific">candidate division TA06 bacterium</name>
    <dbReference type="NCBI Taxonomy" id="2250710"/>
    <lineage>
        <taxon>Bacteria</taxon>
        <taxon>Bacteria division TA06</taxon>
    </lineage>
</organism>
<accession>A0A933MKG2</accession>
<sequence length="104" mass="11268">MKKLFASLFLVVFCFAFIGCATIKVGGNAQLAPTSSVGEKIASKRCWFALWGLVPLGDNTTDSMVPANSKVRFETKMTTVDFLLGLIVGGLTLQTKTVEVYQTK</sequence>
<feature type="signal peptide" evidence="1">
    <location>
        <begin position="1"/>
        <end position="21"/>
    </location>
</feature>
<keyword evidence="1" id="KW-0732">Signal</keyword>
<feature type="chain" id="PRO_5036712727" description="Lipoprotein" evidence="1">
    <location>
        <begin position="22"/>
        <end position="104"/>
    </location>
</feature>
<evidence type="ECO:0000313" key="3">
    <source>
        <dbReference type="Proteomes" id="UP000736328"/>
    </source>
</evidence>
<dbReference type="AlphaFoldDB" id="A0A933MKG2"/>
<gene>
    <name evidence="2" type="ORF">HY768_11095</name>
</gene>
<reference evidence="2" key="1">
    <citation type="submission" date="2020-07" db="EMBL/GenBank/DDBJ databases">
        <title>Huge and variable diversity of episymbiotic CPR bacteria and DPANN archaea in groundwater ecosystems.</title>
        <authorList>
            <person name="He C.Y."/>
            <person name="Keren R."/>
            <person name="Whittaker M."/>
            <person name="Farag I.F."/>
            <person name="Doudna J."/>
            <person name="Cate J.H.D."/>
            <person name="Banfield J.F."/>
        </authorList>
    </citation>
    <scope>NUCLEOTIDE SEQUENCE</scope>
    <source>
        <strain evidence="2">NC_groundwater_1520_Pr4_B-0.1um_53_5</strain>
    </source>
</reference>
<evidence type="ECO:0000313" key="2">
    <source>
        <dbReference type="EMBL" id="MBI4727744.1"/>
    </source>
</evidence>
<comment type="caution">
    <text evidence="2">The sequence shown here is derived from an EMBL/GenBank/DDBJ whole genome shotgun (WGS) entry which is preliminary data.</text>
</comment>
<name>A0A933MKG2_UNCT6</name>
<protein>
    <recommendedName>
        <fullName evidence="4">Lipoprotein</fullName>
    </recommendedName>
</protein>
<dbReference type="EMBL" id="JACQXR010000154">
    <property type="protein sequence ID" value="MBI4727744.1"/>
    <property type="molecule type" value="Genomic_DNA"/>
</dbReference>
<evidence type="ECO:0000256" key="1">
    <source>
        <dbReference type="SAM" id="SignalP"/>
    </source>
</evidence>
<evidence type="ECO:0008006" key="4">
    <source>
        <dbReference type="Google" id="ProtNLM"/>
    </source>
</evidence>